<dbReference type="EMBL" id="ASTJ01000022">
    <property type="protein sequence ID" value="EPC03149.1"/>
    <property type="molecule type" value="Genomic_DNA"/>
</dbReference>
<sequence>MAALPALQALGLFEVLEVRNEGLRALVESSEV</sequence>
<reference evidence="1 2" key="1">
    <citation type="journal article" date="2013" name="Genome Announc.">
        <title>Draft genome sequence of the moderately halophilic gammaproteobacterium Halomonas anticariensis FP35.</title>
        <authorList>
            <person name="Tahrioui A."/>
            <person name="Quesada E."/>
            <person name="Llamas I."/>
        </authorList>
    </citation>
    <scope>NUCLEOTIDE SEQUENCE [LARGE SCALE GENOMIC DNA]</scope>
    <source>
        <strain evidence="2">DSM 16096 / CECT 5854 / LMG 22089 / FP35</strain>
    </source>
</reference>
<dbReference type="Proteomes" id="UP000014463">
    <property type="component" value="Unassembled WGS sequence"/>
</dbReference>
<name>S2L5Y3_LITA3</name>
<proteinExistence type="predicted"/>
<keyword evidence="2" id="KW-1185">Reference proteome</keyword>
<accession>S2L5Y3</accession>
<protein>
    <submittedName>
        <fullName evidence="1">Uncharacterized protein</fullName>
    </submittedName>
</protein>
<evidence type="ECO:0000313" key="1">
    <source>
        <dbReference type="EMBL" id="EPC03149.1"/>
    </source>
</evidence>
<comment type="caution">
    <text evidence="1">The sequence shown here is derived from an EMBL/GenBank/DDBJ whole genome shotgun (WGS) entry which is preliminary data.</text>
</comment>
<evidence type="ECO:0000313" key="2">
    <source>
        <dbReference type="Proteomes" id="UP000014463"/>
    </source>
</evidence>
<organism evidence="1 2">
    <name type="scientific">Litchfieldella anticariensis (strain DSM 16096 / CECT 5854 / CIP 108499 / LMG 22089 / FP35)</name>
    <name type="common">Halomonas anticariensis</name>
    <dbReference type="NCBI Taxonomy" id="1121939"/>
    <lineage>
        <taxon>Bacteria</taxon>
        <taxon>Pseudomonadati</taxon>
        <taxon>Pseudomonadota</taxon>
        <taxon>Gammaproteobacteria</taxon>
        <taxon>Oceanospirillales</taxon>
        <taxon>Halomonadaceae</taxon>
        <taxon>Litchfieldella</taxon>
    </lineage>
</organism>
<dbReference type="STRING" id="1121939.L861_22835"/>
<dbReference type="AlphaFoldDB" id="S2L5Y3"/>
<gene>
    <name evidence="1" type="ORF">L861_22835</name>
</gene>